<dbReference type="RefSeq" id="WP_079571760.1">
    <property type="nucleotide sequence ID" value="NZ_LT670818.1"/>
</dbReference>
<evidence type="ECO:0000313" key="6">
    <source>
        <dbReference type="EMBL" id="SHH61730.1"/>
    </source>
</evidence>
<keyword evidence="6" id="KW-0282">Flagellum</keyword>
<sequence length="517" mass="51574">MSGIVLTAAVRQNLLSLQSTADLLATTQGRLASGKKVNTALDNPTNFFTAQGLDNRASDINNLLDSIGNGVQVLQAANTGITSLQKLVDSAKSIASQVLQTTVGYTPRSNVSSAPIPGATPTNLLGTGTNNTVTGTAITGAAAKTTKLSALTPAVSAATDSFTINGSTISFSSTNGNSITATGASLDLSTATVGDLLSAIDTITGTGTPSTLTAGALTLSTGTTTNLLIGGNATTLGKLGLTAGQTAITPPALSGQTLIIGPTPPANGNGTSIIFGTGSGQISTLNQLNAVLAANNLQAGISPSGVINIVTTNDAASSKIGAITGTATGAGAAFNGLVPPAPVADPDSQATRAGLVAQYNNVLNQINTTSQDASFNGINLLNGDTLKLTFNETGKSTLNINGVTYNLAGLGLATLTAGTDFLDSNSANNVLTSLNAASTSLRSEASSLGSNLSIVQIRQDFSKNLINVLQTGSANLTLADTNEEAANSQALSTRQSIAVSALALANQSQQSVLQLLR</sequence>
<dbReference type="InterPro" id="IPR001029">
    <property type="entry name" value="Flagellin_N"/>
</dbReference>
<gene>
    <name evidence="6" type="ORF">SAMN05444169_8379</name>
</gene>
<keyword evidence="2 3" id="KW-0975">Bacterial flagellum</keyword>
<dbReference type="EMBL" id="LT670818">
    <property type="protein sequence ID" value="SHH61730.1"/>
    <property type="molecule type" value="Genomic_DNA"/>
</dbReference>
<dbReference type="Pfam" id="PF00669">
    <property type="entry name" value="Flagellin_N"/>
    <property type="match status" value="1"/>
</dbReference>
<dbReference type="GO" id="GO:0005198">
    <property type="term" value="F:structural molecule activity"/>
    <property type="evidence" value="ECO:0007669"/>
    <property type="project" value="UniProtKB-UniRule"/>
</dbReference>
<name>A0A1M5UFM2_9BRAD</name>
<accession>A0A1M5UFM2</accession>
<organism evidence="6 7">
    <name type="scientific">Bradyrhizobium erythrophlei</name>
    <dbReference type="NCBI Taxonomy" id="1437360"/>
    <lineage>
        <taxon>Bacteria</taxon>
        <taxon>Pseudomonadati</taxon>
        <taxon>Pseudomonadota</taxon>
        <taxon>Alphaproteobacteria</taxon>
        <taxon>Hyphomicrobiales</taxon>
        <taxon>Nitrobacteraceae</taxon>
        <taxon>Bradyrhizobium</taxon>
    </lineage>
</organism>
<protein>
    <recommendedName>
        <fullName evidence="3">Flagellin</fullName>
    </recommendedName>
</protein>
<evidence type="ECO:0000256" key="2">
    <source>
        <dbReference type="ARBA" id="ARBA00023143"/>
    </source>
</evidence>
<proteinExistence type="inferred from homology"/>
<evidence type="ECO:0000256" key="3">
    <source>
        <dbReference type="RuleBase" id="RU362073"/>
    </source>
</evidence>
<keyword evidence="6" id="KW-0966">Cell projection</keyword>
<evidence type="ECO:0000256" key="1">
    <source>
        <dbReference type="ARBA" id="ARBA00005709"/>
    </source>
</evidence>
<reference evidence="6 7" key="1">
    <citation type="submission" date="2016-11" db="EMBL/GenBank/DDBJ databases">
        <authorList>
            <person name="Jaros S."/>
            <person name="Januszkiewicz K."/>
            <person name="Wedrychowicz H."/>
        </authorList>
    </citation>
    <scope>NUCLEOTIDE SEQUENCE [LARGE SCALE GENOMIC DNA]</scope>
    <source>
        <strain evidence="6 7">GAS242</strain>
    </source>
</reference>
<comment type="similarity">
    <text evidence="1 3">Belongs to the bacterial flagellin family.</text>
</comment>
<evidence type="ECO:0000259" key="4">
    <source>
        <dbReference type="Pfam" id="PF00669"/>
    </source>
</evidence>
<feature type="domain" description="Flagellin N-terminal" evidence="4">
    <location>
        <begin position="12"/>
        <end position="110"/>
    </location>
</feature>
<dbReference type="GO" id="GO:0009288">
    <property type="term" value="C:bacterial-type flagellum"/>
    <property type="evidence" value="ECO:0007669"/>
    <property type="project" value="UniProtKB-SubCell"/>
</dbReference>
<evidence type="ECO:0000313" key="7">
    <source>
        <dbReference type="Proteomes" id="UP000190675"/>
    </source>
</evidence>
<keyword evidence="6" id="KW-0969">Cilium</keyword>
<comment type="function">
    <text evidence="3">Flagellin is the subunit protein which polymerizes to form the filaments of bacterial flagella.</text>
</comment>
<dbReference type="AlphaFoldDB" id="A0A1M5UFM2"/>
<keyword evidence="3" id="KW-0964">Secreted</keyword>
<dbReference type="GO" id="GO:0005576">
    <property type="term" value="C:extracellular region"/>
    <property type="evidence" value="ECO:0007669"/>
    <property type="project" value="UniProtKB-SubCell"/>
</dbReference>
<dbReference type="Proteomes" id="UP000190675">
    <property type="component" value="Chromosome I"/>
</dbReference>
<dbReference type="OrthoDB" id="9808068at2"/>
<dbReference type="InterPro" id="IPR046358">
    <property type="entry name" value="Flagellin_C"/>
</dbReference>
<dbReference type="SUPFAM" id="SSF64518">
    <property type="entry name" value="Phase 1 flagellin"/>
    <property type="match status" value="1"/>
</dbReference>
<dbReference type="Gene3D" id="1.20.1330.10">
    <property type="entry name" value="f41 fragment of flagellin, N-terminal domain"/>
    <property type="match status" value="1"/>
</dbReference>
<evidence type="ECO:0000259" key="5">
    <source>
        <dbReference type="Pfam" id="PF00700"/>
    </source>
</evidence>
<comment type="subcellular location">
    <subcellularLocation>
        <location evidence="3">Secreted</location>
    </subcellularLocation>
    <subcellularLocation>
        <location evidence="3">Bacterial flagellum</location>
    </subcellularLocation>
</comment>
<feature type="domain" description="Flagellin C-terminal" evidence="5">
    <location>
        <begin position="433"/>
        <end position="516"/>
    </location>
</feature>
<dbReference type="Pfam" id="PF00700">
    <property type="entry name" value="Flagellin_C"/>
    <property type="match status" value="1"/>
</dbReference>